<dbReference type="AlphaFoldDB" id="A0A1G4T3C0"/>
<keyword evidence="4" id="KW-1185">Reference proteome</keyword>
<keyword evidence="2" id="KW-0378">Hydrolase</keyword>
<sequence>GATDKKYNFEYFLNRAYAFNRDKGKCRVCDEELKPFNLHIHHIDPHLPQASVNRVNNLAAVHEHCHRQIHSREDYASLGKKIWKKIIAFREKLNRLM</sequence>
<dbReference type="SMART" id="SM00507">
    <property type="entry name" value="HNHc"/>
    <property type="match status" value="1"/>
</dbReference>
<keyword evidence="2" id="KW-0540">Nuclease</keyword>
<proteinExistence type="predicted"/>
<feature type="non-terminal residue" evidence="2">
    <location>
        <position position="1"/>
    </location>
</feature>
<name>A0A1G4T3C0_9BACL</name>
<protein>
    <submittedName>
        <fullName evidence="2">HNH endonuclease</fullName>
    </submittedName>
</protein>
<dbReference type="InterPro" id="IPR002711">
    <property type="entry name" value="HNH"/>
</dbReference>
<feature type="domain" description="HNH nuclease" evidence="1">
    <location>
        <begin position="13"/>
        <end position="67"/>
    </location>
</feature>
<reference evidence="4" key="1">
    <citation type="submission" date="2016-10" db="EMBL/GenBank/DDBJ databases">
        <authorList>
            <person name="Varghese N."/>
            <person name="Submissions S."/>
        </authorList>
    </citation>
    <scope>NUCLEOTIDE SEQUENCE [LARGE SCALE GENOMIC DNA]</scope>
    <source>
        <strain evidence="4">CGMCC 1.8946</strain>
    </source>
</reference>
<dbReference type="Proteomes" id="UP000198601">
    <property type="component" value="Unassembled WGS sequence"/>
</dbReference>
<evidence type="ECO:0000259" key="1">
    <source>
        <dbReference type="SMART" id="SM00507"/>
    </source>
</evidence>
<keyword evidence="2" id="KW-0255">Endonuclease</keyword>
<dbReference type="RefSeq" id="WP_143006938.1">
    <property type="nucleotide sequence ID" value="NZ_FMTT01000041.1"/>
</dbReference>
<dbReference type="InterPro" id="IPR003615">
    <property type="entry name" value="HNH_nuc"/>
</dbReference>
<evidence type="ECO:0000313" key="2">
    <source>
        <dbReference type="EMBL" id="SCW75934.1"/>
    </source>
</evidence>
<evidence type="ECO:0000313" key="3">
    <source>
        <dbReference type="EMBL" id="SCW81821.1"/>
    </source>
</evidence>
<gene>
    <name evidence="2" type="ORF">SAMN04487970_104155</name>
    <name evidence="3" type="ORF">SAMN04487970_105535</name>
</gene>
<dbReference type="GO" id="GO:0003676">
    <property type="term" value="F:nucleic acid binding"/>
    <property type="evidence" value="ECO:0007669"/>
    <property type="project" value="InterPro"/>
</dbReference>
<organism evidence="2 4">
    <name type="scientific">Paenibacillus tianmuensis</name>
    <dbReference type="NCBI Taxonomy" id="624147"/>
    <lineage>
        <taxon>Bacteria</taxon>
        <taxon>Bacillati</taxon>
        <taxon>Bacillota</taxon>
        <taxon>Bacilli</taxon>
        <taxon>Bacillales</taxon>
        <taxon>Paenibacillaceae</taxon>
        <taxon>Paenibacillus</taxon>
    </lineage>
</organism>
<dbReference type="OrthoDB" id="9793236at2"/>
<reference evidence="2" key="2">
    <citation type="submission" date="2016-10" db="EMBL/GenBank/DDBJ databases">
        <authorList>
            <person name="de Groot N.N."/>
        </authorList>
    </citation>
    <scope>NUCLEOTIDE SEQUENCE [LARGE SCALE GENOMIC DNA]</scope>
    <source>
        <strain evidence="2">CGMCC 1.8946</strain>
    </source>
</reference>
<dbReference type="EMBL" id="FMTT01000041">
    <property type="protein sequence ID" value="SCW75934.1"/>
    <property type="molecule type" value="Genomic_DNA"/>
</dbReference>
<dbReference type="GO" id="GO:0004519">
    <property type="term" value="F:endonuclease activity"/>
    <property type="evidence" value="ECO:0007669"/>
    <property type="project" value="UniProtKB-KW"/>
</dbReference>
<evidence type="ECO:0000313" key="4">
    <source>
        <dbReference type="Proteomes" id="UP000198601"/>
    </source>
</evidence>
<dbReference type="GO" id="GO:0008270">
    <property type="term" value="F:zinc ion binding"/>
    <property type="evidence" value="ECO:0007669"/>
    <property type="project" value="InterPro"/>
</dbReference>
<dbReference type="EMBL" id="FMTT01000055">
    <property type="protein sequence ID" value="SCW81821.1"/>
    <property type="molecule type" value="Genomic_DNA"/>
</dbReference>
<dbReference type="CDD" id="cd00085">
    <property type="entry name" value="HNHc"/>
    <property type="match status" value="1"/>
</dbReference>
<dbReference type="Gene3D" id="1.10.30.50">
    <property type="match status" value="1"/>
</dbReference>
<dbReference type="Pfam" id="PF01844">
    <property type="entry name" value="HNH"/>
    <property type="match status" value="1"/>
</dbReference>
<accession>A0A1G4T3C0</accession>